<comment type="caution">
    <text evidence="5">The sequence shown here is derived from an EMBL/GenBank/DDBJ whole genome shotgun (WGS) entry which is preliminary data.</text>
</comment>
<feature type="region of interest" description="Disordered" evidence="3">
    <location>
        <begin position="237"/>
        <end position="257"/>
    </location>
</feature>
<gene>
    <name evidence="5" type="ORF">CYY_006721</name>
</gene>
<dbReference type="SMART" id="SM00088">
    <property type="entry name" value="PINT"/>
    <property type="match status" value="1"/>
</dbReference>
<evidence type="ECO:0000313" key="6">
    <source>
        <dbReference type="Proteomes" id="UP000695562"/>
    </source>
</evidence>
<dbReference type="InterPro" id="IPR000717">
    <property type="entry name" value="PCI_dom"/>
</dbReference>
<keyword evidence="2" id="KW-0736">Signalosome</keyword>
<dbReference type="EMBL" id="AJWJ01000322">
    <property type="protein sequence ID" value="KAF2071965.1"/>
    <property type="molecule type" value="Genomic_DNA"/>
</dbReference>
<dbReference type="PANTHER" id="PTHR15350:SF5">
    <property type="entry name" value="COP9 SIGNALOSOME COMPLEX SUBUNIT 7"/>
    <property type="match status" value="1"/>
</dbReference>
<keyword evidence="6" id="KW-1185">Reference proteome</keyword>
<dbReference type="PANTHER" id="PTHR15350">
    <property type="entry name" value="COP9 SIGNALOSOME COMPLEX SUBUNIT 7/DENDRITIC CELL PROTEIN GA17"/>
    <property type="match status" value="1"/>
</dbReference>
<dbReference type="Pfam" id="PF01399">
    <property type="entry name" value="PCI"/>
    <property type="match status" value="1"/>
</dbReference>
<protein>
    <recommendedName>
        <fullName evidence="4">PCI domain-containing protein</fullName>
    </recommendedName>
</protein>
<sequence>MTQYDALTDGANLKQFVILSKASKGKACVAVIEQALNHPSIFVFGELLDMPNVQQLQQTEFKPYYDLLHIFTYGSYIDYQKNQNDLPQLTPQMSTKLRQLTIVFLSSLSKVIPYSILLKHLDIQNVRELEDLIIDCIYQNIIKGKLDQKGKHLEIEFSIGRDIPPTQIDSMINLLNEWSSRSTSLLTNITQLISYTDKAHEEHRKAKEDFDNRFESAKTNIKPDTPDQQNYYMSMEYADEMRKKGPKTKGKDYNKRP</sequence>
<dbReference type="PROSITE" id="PS50250">
    <property type="entry name" value="PCI"/>
    <property type="match status" value="1"/>
</dbReference>
<evidence type="ECO:0000313" key="5">
    <source>
        <dbReference type="EMBL" id="KAF2071965.1"/>
    </source>
</evidence>
<dbReference type="Proteomes" id="UP000695562">
    <property type="component" value="Unassembled WGS sequence"/>
</dbReference>
<proteinExistence type="inferred from homology"/>
<accession>A0A8J4PPR0</accession>
<evidence type="ECO:0000256" key="3">
    <source>
        <dbReference type="SAM" id="MobiDB-lite"/>
    </source>
</evidence>
<dbReference type="GO" id="GO:0008180">
    <property type="term" value="C:COP9 signalosome"/>
    <property type="evidence" value="ECO:0007669"/>
    <property type="project" value="UniProtKB-KW"/>
</dbReference>
<evidence type="ECO:0000259" key="4">
    <source>
        <dbReference type="PROSITE" id="PS50250"/>
    </source>
</evidence>
<reference evidence="5" key="1">
    <citation type="submission" date="2020-01" db="EMBL/GenBank/DDBJ databases">
        <title>Development of genomics and gene disruption for Polysphondylium violaceum indicates a role for the polyketide synthase stlB in stalk morphogenesis.</title>
        <authorList>
            <person name="Narita B."/>
            <person name="Kawabe Y."/>
            <person name="Kin K."/>
            <person name="Saito T."/>
            <person name="Gibbs R."/>
            <person name="Kuspa A."/>
            <person name="Muzny D."/>
            <person name="Queller D."/>
            <person name="Richards S."/>
            <person name="Strassman J."/>
            <person name="Sucgang R."/>
            <person name="Worley K."/>
            <person name="Schaap P."/>
        </authorList>
    </citation>
    <scope>NUCLEOTIDE SEQUENCE</scope>
    <source>
        <strain evidence="5">QSvi11</strain>
    </source>
</reference>
<evidence type="ECO:0000256" key="2">
    <source>
        <dbReference type="ARBA" id="ARBA00022790"/>
    </source>
</evidence>
<dbReference type="AlphaFoldDB" id="A0A8J4PPR0"/>
<comment type="similarity">
    <text evidence="1">Belongs to the CSN7/EIF3M family. CSN7 subfamily.</text>
</comment>
<name>A0A8J4PPR0_9MYCE</name>
<dbReference type="OrthoDB" id="10265275at2759"/>
<organism evidence="5 6">
    <name type="scientific">Polysphondylium violaceum</name>
    <dbReference type="NCBI Taxonomy" id="133409"/>
    <lineage>
        <taxon>Eukaryota</taxon>
        <taxon>Amoebozoa</taxon>
        <taxon>Evosea</taxon>
        <taxon>Eumycetozoa</taxon>
        <taxon>Dictyostelia</taxon>
        <taxon>Dictyosteliales</taxon>
        <taxon>Dictyosteliaceae</taxon>
        <taxon>Polysphondylium</taxon>
    </lineage>
</organism>
<dbReference type="InterPro" id="IPR045237">
    <property type="entry name" value="COPS7/eIF3m"/>
</dbReference>
<dbReference type="Pfam" id="PF22061">
    <property type="entry name" value="CSN7_HB_subdom"/>
    <property type="match status" value="1"/>
</dbReference>
<evidence type="ECO:0000256" key="1">
    <source>
        <dbReference type="ARBA" id="ARBA00008482"/>
    </source>
</evidence>
<feature type="domain" description="PCI" evidence="4">
    <location>
        <begin position="1"/>
        <end position="160"/>
    </location>
</feature>
<feature type="compositionally biased region" description="Basic and acidic residues" evidence="3">
    <location>
        <begin position="239"/>
        <end position="257"/>
    </location>
</feature>